<name>A0ABU1MGR5_9SPHN</name>
<evidence type="ECO:0000313" key="4">
    <source>
        <dbReference type="Proteomes" id="UP001184150"/>
    </source>
</evidence>
<keyword evidence="4" id="KW-1185">Reference proteome</keyword>
<organism evidence="3 4">
    <name type="scientific">Novosphingobium capsulatum</name>
    <dbReference type="NCBI Taxonomy" id="13688"/>
    <lineage>
        <taxon>Bacteria</taxon>
        <taxon>Pseudomonadati</taxon>
        <taxon>Pseudomonadota</taxon>
        <taxon>Alphaproteobacteria</taxon>
        <taxon>Sphingomonadales</taxon>
        <taxon>Sphingomonadaceae</taxon>
        <taxon>Novosphingobium</taxon>
    </lineage>
</organism>
<dbReference type="Pfam" id="PF21028">
    <property type="entry name" value="DUF1285_C"/>
    <property type="match status" value="1"/>
</dbReference>
<dbReference type="Proteomes" id="UP001184150">
    <property type="component" value="Unassembled WGS sequence"/>
</dbReference>
<feature type="domain" description="DUF1285" evidence="1">
    <location>
        <begin position="27"/>
        <end position="94"/>
    </location>
</feature>
<dbReference type="InterPro" id="IPR023361">
    <property type="entry name" value="DUF1285_beta_roll_sf"/>
</dbReference>
<dbReference type="Gene3D" id="2.30.270.10">
    <property type="entry name" value="duf1285 protein"/>
    <property type="match status" value="1"/>
</dbReference>
<evidence type="ECO:0000259" key="2">
    <source>
        <dbReference type="Pfam" id="PF21028"/>
    </source>
</evidence>
<reference evidence="3 4" key="1">
    <citation type="submission" date="2023-07" db="EMBL/GenBank/DDBJ databases">
        <title>Sorghum-associated microbial communities from plants grown in Nebraska, USA.</title>
        <authorList>
            <person name="Schachtman D."/>
        </authorList>
    </citation>
    <scope>NUCLEOTIDE SEQUENCE [LARGE SCALE GENOMIC DNA]</scope>
    <source>
        <strain evidence="3 4">DS1027</strain>
    </source>
</reference>
<dbReference type="InterPro" id="IPR010707">
    <property type="entry name" value="DUF1285"/>
</dbReference>
<dbReference type="PIRSF" id="PIRSF029557">
    <property type="entry name" value="UCP029557"/>
    <property type="match status" value="1"/>
</dbReference>
<evidence type="ECO:0008006" key="5">
    <source>
        <dbReference type="Google" id="ProtNLM"/>
    </source>
</evidence>
<evidence type="ECO:0000313" key="3">
    <source>
        <dbReference type="EMBL" id="MDR6509192.1"/>
    </source>
</evidence>
<dbReference type="InterPro" id="IPR048341">
    <property type="entry name" value="DUF1285_N"/>
</dbReference>
<feature type="domain" description="DUF1285" evidence="2">
    <location>
        <begin position="96"/>
        <end position="191"/>
    </location>
</feature>
<gene>
    <name evidence="3" type="ORF">J2792_000032</name>
</gene>
<dbReference type="EMBL" id="JAVDRD010000001">
    <property type="protein sequence ID" value="MDR6509192.1"/>
    <property type="molecule type" value="Genomic_DNA"/>
</dbReference>
<proteinExistence type="predicted"/>
<comment type="caution">
    <text evidence="3">The sequence shown here is derived from an EMBL/GenBank/DDBJ whole genome shotgun (WGS) entry which is preliminary data.</text>
</comment>
<dbReference type="RefSeq" id="WP_107717951.1">
    <property type="nucleotide sequence ID" value="NZ_JAVDRD010000001.1"/>
</dbReference>
<dbReference type="Gene3D" id="3.10.540.10">
    <property type="entry name" value="duf1285 like domain"/>
    <property type="match status" value="1"/>
</dbReference>
<dbReference type="Pfam" id="PF06938">
    <property type="entry name" value="DUF1285_N"/>
    <property type="match status" value="1"/>
</dbReference>
<evidence type="ECO:0000259" key="1">
    <source>
        <dbReference type="Pfam" id="PF06938"/>
    </source>
</evidence>
<dbReference type="InterPro" id="IPR048342">
    <property type="entry name" value="DUF1285_C"/>
</dbReference>
<accession>A0ABU1MGR5</accession>
<protein>
    <recommendedName>
        <fullName evidence="5">DUF1285 domain-containing protein</fullName>
    </recommendedName>
</protein>
<sequence length="195" mass="21107">MPYEPPPELAGLSLSEIAALAQSRRLPPLDQWNPAHSGESHMRITADGGWLHEGSPITRPAMVRAFASLLLRDADGQHWLVTPHERLAIAVDDAALVAIDMEVRHDPTNGQAVLAFRLNTDDVVLCGPDHPLRVAGTAELPAFYLAVRHGIEARLNRSTYGQLIAHALEVSPAADQPHGLMVESRGARFPLVPAP</sequence>